<evidence type="ECO:0000256" key="2">
    <source>
        <dbReference type="ARBA" id="ARBA00008670"/>
    </source>
</evidence>
<gene>
    <name evidence="10" type="primary">LOC112054287</name>
</gene>
<name>A0A6J1NWY6_BICAN</name>
<dbReference type="PANTHER" id="PTHR15151">
    <property type="entry name" value="PROTEIN EIGER"/>
    <property type="match status" value="1"/>
</dbReference>
<dbReference type="InterPro" id="IPR051748">
    <property type="entry name" value="TNF_Ligand_Superfamily"/>
</dbReference>
<feature type="domain" description="THD" evidence="8">
    <location>
        <begin position="201"/>
        <end position="343"/>
    </location>
</feature>
<keyword evidence="7" id="KW-0472">Membrane</keyword>
<organism evidence="9 10">
    <name type="scientific">Bicyclus anynana</name>
    <name type="common">Squinting bush brown butterfly</name>
    <dbReference type="NCBI Taxonomy" id="110368"/>
    <lineage>
        <taxon>Eukaryota</taxon>
        <taxon>Metazoa</taxon>
        <taxon>Ecdysozoa</taxon>
        <taxon>Arthropoda</taxon>
        <taxon>Hexapoda</taxon>
        <taxon>Insecta</taxon>
        <taxon>Pterygota</taxon>
        <taxon>Neoptera</taxon>
        <taxon>Endopterygota</taxon>
        <taxon>Lepidoptera</taxon>
        <taxon>Glossata</taxon>
        <taxon>Ditrysia</taxon>
        <taxon>Papilionoidea</taxon>
        <taxon>Nymphalidae</taxon>
        <taxon>Satyrinae</taxon>
        <taxon>Satyrini</taxon>
        <taxon>Mycalesina</taxon>
        <taxon>Bicyclus</taxon>
    </lineage>
</organism>
<evidence type="ECO:0000313" key="10">
    <source>
        <dbReference type="RefSeq" id="XP_023949762.2"/>
    </source>
</evidence>
<sequence length="345" mass="38885">MADKKINLEGVPLNSTGAANIYLNTGKNKVNDRDGTVIHLNTEKPADVGVHINTTLSIASSKKIKVLFILNFLLSVICMIISCSIAFYYWNEMSSMKRQFDVIREQILIQSIKEGVLNHDSIKGVFTQDKAVQSPLVSNFKPTKGVEAREGREFVSTEAPPKRYYVEDLGEDMLLVDSRKKNPSQEKVPTYDLSVFQKEPLVIHFNGAMRELNIGTQSLIGPWLLDTDVSSKGSETKIELNTNYFTVKESGLYFIYAQVVYLTHAPNCYFIWARQPAREPRLLTTCATGDDSSPRPLNKAQISCSVHTIARLYPGDIVNMAQREQNRTLWLRQGYSYIGFIKLSS</sequence>
<reference evidence="9" key="1">
    <citation type="submission" date="2025-05" db="UniProtKB">
        <authorList>
            <consortium name="RefSeq"/>
        </authorList>
    </citation>
    <scope>NUCLEOTIDE SEQUENCE [LARGE SCALE GENOMIC DNA]</scope>
</reference>
<keyword evidence="7" id="KW-1133">Transmembrane helix</keyword>
<keyword evidence="4" id="KW-0964">Secreted</keyword>
<keyword evidence="3" id="KW-0202">Cytokine</keyword>
<comment type="subcellular location">
    <subcellularLocation>
        <location evidence="1">Secreted</location>
    </subcellularLocation>
</comment>
<comment type="similarity">
    <text evidence="2">Belongs to the tumor necrosis factor family.</text>
</comment>
<evidence type="ECO:0000259" key="8">
    <source>
        <dbReference type="PROSITE" id="PS50049"/>
    </source>
</evidence>
<evidence type="ECO:0000256" key="1">
    <source>
        <dbReference type="ARBA" id="ARBA00004613"/>
    </source>
</evidence>
<dbReference type="RefSeq" id="XP_023949762.2">
    <property type="nucleotide sequence ID" value="XM_024093994.2"/>
</dbReference>
<keyword evidence="7" id="KW-0812">Transmembrane</keyword>
<feature type="transmembrane region" description="Helical" evidence="7">
    <location>
        <begin position="66"/>
        <end position="90"/>
    </location>
</feature>
<evidence type="ECO:0000313" key="9">
    <source>
        <dbReference type="Proteomes" id="UP001652582"/>
    </source>
</evidence>
<dbReference type="GeneID" id="112054287"/>
<dbReference type="SUPFAM" id="SSF49842">
    <property type="entry name" value="TNF-like"/>
    <property type="match status" value="1"/>
</dbReference>
<dbReference type="Gene3D" id="2.60.120.40">
    <property type="match status" value="1"/>
</dbReference>
<keyword evidence="6" id="KW-0325">Glycoprotein</keyword>
<evidence type="ECO:0000256" key="6">
    <source>
        <dbReference type="ARBA" id="ARBA00023180"/>
    </source>
</evidence>
<evidence type="ECO:0000256" key="3">
    <source>
        <dbReference type="ARBA" id="ARBA00022514"/>
    </source>
</evidence>
<reference evidence="10" key="2">
    <citation type="submission" date="2025-08" db="UniProtKB">
        <authorList>
            <consortium name="RefSeq"/>
        </authorList>
    </citation>
    <scope>IDENTIFICATION</scope>
</reference>
<evidence type="ECO:0000256" key="5">
    <source>
        <dbReference type="ARBA" id="ARBA00023157"/>
    </source>
</evidence>
<proteinExistence type="inferred from homology"/>
<accession>A0A6J1NWY6</accession>
<evidence type="ECO:0000256" key="7">
    <source>
        <dbReference type="SAM" id="Phobius"/>
    </source>
</evidence>
<dbReference type="PANTHER" id="PTHR15151:SF24">
    <property type="entry name" value="A PROLIFERATION-INDUCING LIGAND-LIKE PROTEIN-RELATED"/>
    <property type="match status" value="1"/>
</dbReference>
<evidence type="ECO:0000256" key="4">
    <source>
        <dbReference type="ARBA" id="ARBA00022525"/>
    </source>
</evidence>
<keyword evidence="9" id="KW-1185">Reference proteome</keyword>
<dbReference type="Pfam" id="PF00229">
    <property type="entry name" value="TNF"/>
    <property type="match status" value="1"/>
</dbReference>
<dbReference type="InterPro" id="IPR008983">
    <property type="entry name" value="Tumour_necrosis_fac-like_dom"/>
</dbReference>
<dbReference type="PROSITE" id="PS50049">
    <property type="entry name" value="THD_2"/>
    <property type="match status" value="1"/>
</dbReference>
<dbReference type="OrthoDB" id="5947373at2759"/>
<protein>
    <submittedName>
        <fullName evidence="10">Uncharacterized protein LOC112054287</fullName>
    </submittedName>
</protein>
<keyword evidence="5" id="KW-1015">Disulfide bond</keyword>
<dbReference type="InterPro" id="IPR006052">
    <property type="entry name" value="TNF_dom"/>
</dbReference>
<dbReference type="Proteomes" id="UP001652582">
    <property type="component" value="Chromosome 1"/>
</dbReference>